<dbReference type="Proteomes" id="UP000263517">
    <property type="component" value="Unassembled WGS sequence"/>
</dbReference>
<evidence type="ECO:0000313" key="2">
    <source>
        <dbReference type="Proteomes" id="UP000263517"/>
    </source>
</evidence>
<comment type="caution">
    <text evidence="1">The sequence shown here is derived from an EMBL/GenBank/DDBJ whole genome shotgun (WGS) entry which is preliminary data.</text>
</comment>
<name>A0A350P2Z0_9ALTE</name>
<protein>
    <submittedName>
        <fullName evidence="1">Uncharacterized protein</fullName>
    </submittedName>
</protein>
<reference evidence="1 2" key="1">
    <citation type="journal article" date="2018" name="Nat. Biotechnol.">
        <title>A standardized bacterial taxonomy based on genome phylogeny substantially revises the tree of life.</title>
        <authorList>
            <person name="Parks D.H."/>
            <person name="Chuvochina M."/>
            <person name="Waite D.W."/>
            <person name="Rinke C."/>
            <person name="Skarshewski A."/>
            <person name="Chaumeil P.A."/>
            <person name="Hugenholtz P."/>
        </authorList>
    </citation>
    <scope>NUCLEOTIDE SEQUENCE [LARGE SCALE GENOMIC DNA]</scope>
    <source>
        <strain evidence="1">UBA11978</strain>
    </source>
</reference>
<dbReference type="EMBL" id="DNAN01000274">
    <property type="protein sequence ID" value="HAW75657.1"/>
    <property type="molecule type" value="Genomic_DNA"/>
</dbReference>
<evidence type="ECO:0000313" key="1">
    <source>
        <dbReference type="EMBL" id="HAW75657.1"/>
    </source>
</evidence>
<proteinExistence type="predicted"/>
<organism evidence="1 2">
    <name type="scientific">Alteromonas australica</name>
    <dbReference type="NCBI Taxonomy" id="589873"/>
    <lineage>
        <taxon>Bacteria</taxon>
        <taxon>Pseudomonadati</taxon>
        <taxon>Pseudomonadota</taxon>
        <taxon>Gammaproteobacteria</taxon>
        <taxon>Alteromonadales</taxon>
        <taxon>Alteromonadaceae</taxon>
        <taxon>Alteromonas/Salinimonas group</taxon>
        <taxon>Alteromonas</taxon>
    </lineage>
</organism>
<dbReference type="AlphaFoldDB" id="A0A350P2Z0"/>
<gene>
    <name evidence="1" type="ORF">DCW74_07980</name>
</gene>
<accession>A0A350P2Z0</accession>
<sequence>MNFQGLLNSMGNEAKYLFGTPIYKNPYGVLNPLKGIANEAEYILNTPGDQAPYDFSNKKTNIVPDASNPQGLIQGGIQGDVGIDFDAIRAYQKQIPRQVTTENGALTSSAQVQPAAVDPGTQLPASAEQTMVDPTAYALQVYGQGQQAAKSKESMDAVRDLGLAIHRQKYPEMYADRGIVSMSPSVRAAFPDRQTNSLENFITEGYVQEPYTMIDNESISAIASNDTGELANSFRFANMSPEEKQALTFGTDMQSAMQTQIADDDVQARIAEVEQMLEDLKKKAK</sequence>